<evidence type="ECO:0000313" key="2">
    <source>
        <dbReference type="EMBL" id="KAJ4444133.1"/>
    </source>
</evidence>
<sequence length="490" mass="55377">MGPILWHDHDTREEIKHRINMGNACYYSVEKLLSSSLLSKNLKVRIYKTVILPVVLYGCETWTLTLTEEQRLRVFENKVLRKIFGAKRDEVTGEWRKLHSTELHAFYSSPGIIRNIKSRRLRWTGHVARMGESRNAYRVLVGRPEGKRPLGRHWLFNDALSTTRLLSVDEIGDSEIRPRIRHRLPGIHLTVGENNGKNPTRNVINLVDKFRATECTERKKSVIWPTKMTEDAVEDARERMQRGPNKSVKKLAVEIGEHPLVAKRFLQGTFTTMFAELREDDTKFFNYFRMSIKSFDELACKISDLIKSEDTVMKLAIPPLEMRTLNRDDTARVHVAGFGKENAAPEEHCAVYGLRRAKTAQPLAFTEGRAEAGDNASEMSPGSSTESYPAFARIGLRENPGKNLNQVTCPDRDSNLGHLVSQPDALTVTPQPMKGQDRPAGCWPHAEADIDDHPTRLVSTMIPSAVVAGLLPKCITMLSGHRSHTLAEIS</sequence>
<evidence type="ECO:0000256" key="1">
    <source>
        <dbReference type="SAM" id="MobiDB-lite"/>
    </source>
</evidence>
<gene>
    <name evidence="2" type="ORF">ANN_05922</name>
</gene>
<dbReference type="Proteomes" id="UP001148838">
    <property type="component" value="Unassembled WGS sequence"/>
</dbReference>
<protein>
    <submittedName>
        <fullName evidence="2">Uncharacterized protein</fullName>
    </submittedName>
</protein>
<accession>A0ABQ8TC53</accession>
<evidence type="ECO:0000313" key="3">
    <source>
        <dbReference type="Proteomes" id="UP001148838"/>
    </source>
</evidence>
<reference evidence="2 3" key="1">
    <citation type="journal article" date="2022" name="Allergy">
        <title>Genome assembly and annotation of Periplaneta americana reveal a comprehensive cockroach allergen profile.</title>
        <authorList>
            <person name="Wang L."/>
            <person name="Xiong Q."/>
            <person name="Saelim N."/>
            <person name="Wang L."/>
            <person name="Nong W."/>
            <person name="Wan A.T."/>
            <person name="Shi M."/>
            <person name="Liu X."/>
            <person name="Cao Q."/>
            <person name="Hui J.H.L."/>
            <person name="Sookrung N."/>
            <person name="Leung T.F."/>
            <person name="Tungtrongchitr A."/>
            <person name="Tsui S.K.W."/>
        </authorList>
    </citation>
    <scope>NUCLEOTIDE SEQUENCE [LARGE SCALE GENOMIC DNA]</scope>
    <source>
        <strain evidence="2">PWHHKU_190912</strain>
    </source>
</reference>
<feature type="region of interest" description="Disordered" evidence="1">
    <location>
        <begin position="368"/>
        <end position="387"/>
    </location>
</feature>
<dbReference type="PANTHER" id="PTHR47027">
    <property type="entry name" value="REVERSE TRANSCRIPTASE DOMAIN-CONTAINING PROTEIN"/>
    <property type="match status" value="1"/>
</dbReference>
<dbReference type="EMBL" id="JAJSOF020000011">
    <property type="protein sequence ID" value="KAJ4444133.1"/>
    <property type="molecule type" value="Genomic_DNA"/>
</dbReference>
<dbReference type="PANTHER" id="PTHR47027:SF20">
    <property type="entry name" value="REVERSE TRANSCRIPTASE-LIKE PROTEIN WITH RNA-DIRECTED DNA POLYMERASE DOMAIN"/>
    <property type="match status" value="1"/>
</dbReference>
<proteinExistence type="predicted"/>
<comment type="caution">
    <text evidence="2">The sequence shown here is derived from an EMBL/GenBank/DDBJ whole genome shotgun (WGS) entry which is preliminary data.</text>
</comment>
<name>A0ABQ8TC53_PERAM</name>
<feature type="compositionally biased region" description="Polar residues" evidence="1">
    <location>
        <begin position="377"/>
        <end position="387"/>
    </location>
</feature>
<keyword evidence="3" id="KW-1185">Reference proteome</keyword>
<organism evidence="2 3">
    <name type="scientific">Periplaneta americana</name>
    <name type="common">American cockroach</name>
    <name type="synonym">Blatta americana</name>
    <dbReference type="NCBI Taxonomy" id="6978"/>
    <lineage>
        <taxon>Eukaryota</taxon>
        <taxon>Metazoa</taxon>
        <taxon>Ecdysozoa</taxon>
        <taxon>Arthropoda</taxon>
        <taxon>Hexapoda</taxon>
        <taxon>Insecta</taxon>
        <taxon>Pterygota</taxon>
        <taxon>Neoptera</taxon>
        <taxon>Polyneoptera</taxon>
        <taxon>Dictyoptera</taxon>
        <taxon>Blattodea</taxon>
        <taxon>Blattoidea</taxon>
        <taxon>Blattidae</taxon>
        <taxon>Blattinae</taxon>
        <taxon>Periplaneta</taxon>
    </lineage>
</organism>